<evidence type="ECO:0000313" key="3">
    <source>
        <dbReference type="Proteomes" id="UP000030680"/>
    </source>
</evidence>
<proteinExistence type="predicted"/>
<dbReference type="Proteomes" id="UP000030680">
    <property type="component" value="Unassembled WGS sequence"/>
</dbReference>
<organism evidence="2 3">
    <name type="scientific">Galdieria sulphuraria</name>
    <name type="common">Red alga</name>
    <dbReference type="NCBI Taxonomy" id="130081"/>
    <lineage>
        <taxon>Eukaryota</taxon>
        <taxon>Rhodophyta</taxon>
        <taxon>Bangiophyceae</taxon>
        <taxon>Galdieriales</taxon>
        <taxon>Galdieriaceae</taxon>
        <taxon>Galdieria</taxon>
    </lineage>
</organism>
<dbReference type="STRING" id="130081.M2XAK0"/>
<dbReference type="KEGG" id="gsl:Gasu_54700"/>
<sequence length="361" mass="41159">MDEKFRNRSTGEFATSHRCLNIECGCVKKVNSKKRNNCNESNPRLKRIALNDITNFSRSPAKFRSNDNAVYEQAEISFCQQVSSKATRNDDNAKLLSVFGRWIQKDGALPRPDYFEVVQKSKQGPFTREMVAKWFFRVVEDLKLSYNTAFLAIGYFDRFLSKVKVKIQFIPVLSRACLFVAAKFMECNPPSSKQLLCRSKLGFGDELCLLLKFEILLLQVLKWELAIPSAYDILCACIEYFQANDNCWAVHASTLLQIYITEYSMLRLSPSTLAVCSVAMALRRKQFRSAFVEDGSFSKASLTSEIEKISVILNVKPTQLDEFESLLKTVSRKILRNNDLDESITSPTSITDTANSIEREK</sequence>
<evidence type="ECO:0000313" key="2">
    <source>
        <dbReference type="EMBL" id="EME26897.1"/>
    </source>
</evidence>
<dbReference type="SUPFAM" id="SSF47954">
    <property type="entry name" value="Cyclin-like"/>
    <property type="match status" value="1"/>
</dbReference>
<dbReference type="InterPro" id="IPR036915">
    <property type="entry name" value="Cyclin-like_sf"/>
</dbReference>
<dbReference type="AlphaFoldDB" id="M2XAK0"/>
<dbReference type="InterPro" id="IPR006671">
    <property type="entry name" value="Cyclin_N"/>
</dbReference>
<dbReference type="eggNOG" id="KOG0656">
    <property type="taxonomic scope" value="Eukaryota"/>
</dbReference>
<reference evidence="3" key="1">
    <citation type="journal article" date="2013" name="Science">
        <title>Gene transfer from bacteria and archaea facilitated evolution of an extremophilic eukaryote.</title>
        <authorList>
            <person name="Schonknecht G."/>
            <person name="Chen W.H."/>
            <person name="Ternes C.M."/>
            <person name="Barbier G.G."/>
            <person name="Shrestha R.P."/>
            <person name="Stanke M."/>
            <person name="Brautigam A."/>
            <person name="Baker B.J."/>
            <person name="Banfield J.F."/>
            <person name="Garavito R.M."/>
            <person name="Carr K."/>
            <person name="Wilkerson C."/>
            <person name="Rensing S.A."/>
            <person name="Gagneul D."/>
            <person name="Dickenson N.E."/>
            <person name="Oesterhelt C."/>
            <person name="Lercher M.J."/>
            <person name="Weber A.P."/>
        </authorList>
    </citation>
    <scope>NUCLEOTIDE SEQUENCE [LARGE SCALE GENOMIC DNA]</scope>
    <source>
        <strain evidence="3">074W</strain>
    </source>
</reference>
<name>M2XAK0_GALSU</name>
<feature type="domain" description="Cyclin N-terminal" evidence="1">
    <location>
        <begin position="108"/>
        <end position="225"/>
    </location>
</feature>
<evidence type="ECO:0000259" key="1">
    <source>
        <dbReference type="Pfam" id="PF00134"/>
    </source>
</evidence>
<dbReference type="Gramene" id="EME26897">
    <property type="protein sequence ID" value="EME26897"/>
    <property type="gene ID" value="Gasu_54700"/>
</dbReference>
<protein>
    <submittedName>
        <fullName evidence="2">Mitotic-specific cyclin</fullName>
    </submittedName>
</protein>
<dbReference type="RefSeq" id="XP_005703417.1">
    <property type="nucleotide sequence ID" value="XM_005703360.1"/>
</dbReference>
<gene>
    <name evidence="2" type="ORF">Gasu_54700</name>
</gene>
<dbReference type="EMBL" id="KB454540">
    <property type="protein sequence ID" value="EME26897.1"/>
    <property type="molecule type" value="Genomic_DNA"/>
</dbReference>
<dbReference type="OrthoDB" id="62at2759"/>
<keyword evidence="3" id="KW-1185">Reference proteome</keyword>
<dbReference type="Pfam" id="PF00134">
    <property type="entry name" value="Cyclin_N"/>
    <property type="match status" value="1"/>
</dbReference>
<dbReference type="PANTHER" id="PTHR10177">
    <property type="entry name" value="CYCLINS"/>
    <property type="match status" value="1"/>
</dbReference>
<dbReference type="GeneID" id="17085844"/>
<dbReference type="Gene3D" id="1.10.472.10">
    <property type="entry name" value="Cyclin-like"/>
    <property type="match status" value="2"/>
</dbReference>
<dbReference type="InterPro" id="IPR039361">
    <property type="entry name" value="Cyclin"/>
</dbReference>
<accession>M2XAK0</accession>